<feature type="transmembrane region" description="Helical" evidence="1">
    <location>
        <begin position="65"/>
        <end position="81"/>
    </location>
</feature>
<dbReference type="EMBL" id="MDTU01000004">
    <property type="protein sequence ID" value="ODN41300.1"/>
    <property type="molecule type" value="Genomic_DNA"/>
</dbReference>
<gene>
    <name evidence="2" type="ORF">BGC07_17200</name>
</gene>
<evidence type="ECO:0000313" key="3">
    <source>
        <dbReference type="Proteomes" id="UP000094329"/>
    </source>
</evidence>
<accession>A0ABX3A1L9</accession>
<reference evidence="2 3" key="1">
    <citation type="submission" date="2016-08" db="EMBL/GenBank/DDBJ databases">
        <title>Draft genome sequence of Candidatus Piscirickettsia litoralis, from seawater.</title>
        <authorList>
            <person name="Wan X."/>
            <person name="Lee A.J."/>
            <person name="Hou S."/>
            <person name="Donachie S.P."/>
        </authorList>
    </citation>
    <scope>NUCLEOTIDE SEQUENCE [LARGE SCALE GENOMIC DNA]</scope>
    <source>
        <strain evidence="2 3">Y2</strain>
    </source>
</reference>
<dbReference type="Proteomes" id="UP000094329">
    <property type="component" value="Unassembled WGS sequence"/>
</dbReference>
<protein>
    <submittedName>
        <fullName evidence="2">Uncharacterized protein</fullName>
    </submittedName>
</protein>
<feature type="transmembrane region" description="Helical" evidence="1">
    <location>
        <begin position="37"/>
        <end position="59"/>
    </location>
</feature>
<sequence>MKFKKKIKRVLKWKAKREAETEVVECDQLKWYESSEIVTIVLSACALLLIGWSLIGFIVRFNHVVYTYPLSFVLFMARIVSGFYDKCAHILDVLKDANWSNYWLFLIFIMLVLIYISLLRNKNAL</sequence>
<evidence type="ECO:0000256" key="1">
    <source>
        <dbReference type="SAM" id="Phobius"/>
    </source>
</evidence>
<keyword evidence="1" id="KW-1133">Transmembrane helix</keyword>
<proteinExistence type="predicted"/>
<keyword evidence="3" id="KW-1185">Reference proteome</keyword>
<organism evidence="2 3">
    <name type="scientific">Piscirickettsia litoralis</name>
    <dbReference type="NCBI Taxonomy" id="1891921"/>
    <lineage>
        <taxon>Bacteria</taxon>
        <taxon>Pseudomonadati</taxon>
        <taxon>Pseudomonadota</taxon>
        <taxon>Gammaproteobacteria</taxon>
        <taxon>Thiotrichales</taxon>
        <taxon>Piscirickettsiaceae</taxon>
        <taxon>Piscirickettsia</taxon>
    </lineage>
</organism>
<evidence type="ECO:0000313" key="2">
    <source>
        <dbReference type="EMBL" id="ODN41300.1"/>
    </source>
</evidence>
<keyword evidence="1" id="KW-0812">Transmembrane</keyword>
<feature type="transmembrane region" description="Helical" evidence="1">
    <location>
        <begin position="102"/>
        <end position="119"/>
    </location>
</feature>
<name>A0ABX3A1L9_9GAMM</name>
<comment type="caution">
    <text evidence="2">The sequence shown here is derived from an EMBL/GenBank/DDBJ whole genome shotgun (WGS) entry which is preliminary data.</text>
</comment>
<keyword evidence="1" id="KW-0472">Membrane</keyword>